<gene>
    <name evidence="2" type="ORF">EDD18DRAFT_1180680</name>
</gene>
<reference evidence="2" key="1">
    <citation type="submission" date="2023-06" db="EMBL/GenBank/DDBJ databases">
        <authorList>
            <consortium name="Lawrence Berkeley National Laboratory"/>
            <person name="Ahrendt S."/>
            <person name="Sahu N."/>
            <person name="Indic B."/>
            <person name="Wong-Bajracharya J."/>
            <person name="Merenyi Z."/>
            <person name="Ke H.-M."/>
            <person name="Monk M."/>
            <person name="Kocsube S."/>
            <person name="Drula E."/>
            <person name="Lipzen A."/>
            <person name="Balint B."/>
            <person name="Henrissat B."/>
            <person name="Andreopoulos B."/>
            <person name="Martin F.M."/>
            <person name="Harder C.B."/>
            <person name="Rigling D."/>
            <person name="Ford K.L."/>
            <person name="Foster G.D."/>
            <person name="Pangilinan J."/>
            <person name="Papanicolaou A."/>
            <person name="Barry K."/>
            <person name="LaButti K."/>
            <person name="Viragh M."/>
            <person name="Koriabine M."/>
            <person name="Yan M."/>
            <person name="Riley R."/>
            <person name="Champramary S."/>
            <person name="Plett K.L."/>
            <person name="Tsai I.J."/>
            <person name="Slot J."/>
            <person name="Sipos G."/>
            <person name="Plett J."/>
            <person name="Nagy L.G."/>
            <person name="Grigoriev I.V."/>
        </authorList>
    </citation>
    <scope>NUCLEOTIDE SEQUENCE</scope>
    <source>
        <strain evidence="2">HWK02</strain>
    </source>
</reference>
<feature type="signal peptide" evidence="1">
    <location>
        <begin position="1"/>
        <end position="21"/>
    </location>
</feature>
<keyword evidence="3" id="KW-1185">Reference proteome</keyword>
<comment type="caution">
    <text evidence="2">The sequence shown here is derived from an EMBL/GenBank/DDBJ whole genome shotgun (WGS) entry which is preliminary data.</text>
</comment>
<keyword evidence="1" id="KW-0732">Signal</keyword>
<organism evidence="2 3">
    <name type="scientific">Armillaria luteobubalina</name>
    <dbReference type="NCBI Taxonomy" id="153913"/>
    <lineage>
        <taxon>Eukaryota</taxon>
        <taxon>Fungi</taxon>
        <taxon>Dikarya</taxon>
        <taxon>Basidiomycota</taxon>
        <taxon>Agaricomycotina</taxon>
        <taxon>Agaricomycetes</taxon>
        <taxon>Agaricomycetidae</taxon>
        <taxon>Agaricales</taxon>
        <taxon>Marasmiineae</taxon>
        <taxon>Physalacriaceae</taxon>
        <taxon>Armillaria</taxon>
    </lineage>
</organism>
<dbReference type="AlphaFoldDB" id="A0AA39PYU6"/>
<accession>A0AA39PYU6</accession>
<dbReference type="Proteomes" id="UP001175228">
    <property type="component" value="Unassembled WGS sequence"/>
</dbReference>
<name>A0AA39PYU6_9AGAR</name>
<proteinExistence type="predicted"/>
<dbReference type="EMBL" id="JAUEPU010000026">
    <property type="protein sequence ID" value="KAK0493112.1"/>
    <property type="molecule type" value="Genomic_DNA"/>
</dbReference>
<protein>
    <recommendedName>
        <fullName evidence="4">Secreted protein</fullName>
    </recommendedName>
</protein>
<evidence type="ECO:0000256" key="1">
    <source>
        <dbReference type="SAM" id="SignalP"/>
    </source>
</evidence>
<evidence type="ECO:0000313" key="2">
    <source>
        <dbReference type="EMBL" id="KAK0493112.1"/>
    </source>
</evidence>
<evidence type="ECO:0008006" key="4">
    <source>
        <dbReference type="Google" id="ProtNLM"/>
    </source>
</evidence>
<feature type="chain" id="PRO_5041258454" description="Secreted protein" evidence="1">
    <location>
        <begin position="22"/>
        <end position="86"/>
    </location>
</feature>
<evidence type="ECO:0000313" key="3">
    <source>
        <dbReference type="Proteomes" id="UP001175228"/>
    </source>
</evidence>
<sequence length="86" mass="9634">MTVCIFLAVALFPASMRVVEFRRTSLFLLRANITYWTCITEYSVFPLNKGVVDVSPPGCLSCFTKKGVHFPSRNESQDSKIKEGPS</sequence>